<dbReference type="PANTHER" id="PTHR23349:SF50">
    <property type="entry name" value="PROTEIN TWIST"/>
    <property type="match status" value="1"/>
</dbReference>
<keyword evidence="5" id="KW-0804">Transcription</keyword>
<evidence type="ECO:0000256" key="6">
    <source>
        <dbReference type="ARBA" id="ARBA00023242"/>
    </source>
</evidence>
<name>A0ABR4PZ14_9CEST</name>
<dbReference type="Proteomes" id="UP001651158">
    <property type="component" value="Unassembled WGS sequence"/>
</dbReference>
<keyword evidence="2" id="KW-0221">Differentiation</keyword>
<dbReference type="EMBL" id="JAKROA010000043">
    <property type="protein sequence ID" value="KAL5102645.1"/>
    <property type="molecule type" value="Genomic_DNA"/>
</dbReference>
<dbReference type="InterPro" id="IPR011598">
    <property type="entry name" value="bHLH_dom"/>
</dbReference>
<dbReference type="Pfam" id="PF00010">
    <property type="entry name" value="HLH"/>
    <property type="match status" value="1"/>
</dbReference>
<gene>
    <name evidence="8" type="ORF">TcWFU_005676</name>
</gene>
<proteinExistence type="predicted"/>
<reference evidence="8 9" key="1">
    <citation type="journal article" date="2022" name="Front. Cell. Infect. Microbiol.">
        <title>The Genomes of Two Strains of Taenia crassiceps the Animal Model for the Study of Human Cysticercosis.</title>
        <authorList>
            <person name="Bobes R.J."/>
            <person name="Estrada K."/>
            <person name="Rios-Valencia D.G."/>
            <person name="Calderon-Gallegos A."/>
            <person name="de la Torre P."/>
            <person name="Carrero J.C."/>
            <person name="Sanchez-Flores A."/>
            <person name="Laclette J.P."/>
        </authorList>
    </citation>
    <scope>NUCLEOTIDE SEQUENCE [LARGE SCALE GENOMIC DNA]</scope>
    <source>
        <strain evidence="8">WFUcys</strain>
    </source>
</reference>
<evidence type="ECO:0000313" key="8">
    <source>
        <dbReference type="EMBL" id="KAL5102645.1"/>
    </source>
</evidence>
<evidence type="ECO:0000256" key="4">
    <source>
        <dbReference type="ARBA" id="ARBA00023125"/>
    </source>
</evidence>
<keyword evidence="6" id="KW-0539">Nucleus</keyword>
<dbReference type="SUPFAM" id="SSF47459">
    <property type="entry name" value="HLH, helix-loop-helix DNA-binding domain"/>
    <property type="match status" value="1"/>
</dbReference>
<dbReference type="Gene3D" id="4.10.280.10">
    <property type="entry name" value="Helix-loop-helix DNA-binding domain"/>
    <property type="match status" value="1"/>
</dbReference>
<evidence type="ECO:0000259" key="7">
    <source>
        <dbReference type="PROSITE" id="PS50888"/>
    </source>
</evidence>
<evidence type="ECO:0000256" key="2">
    <source>
        <dbReference type="ARBA" id="ARBA00022782"/>
    </source>
</evidence>
<evidence type="ECO:0000256" key="1">
    <source>
        <dbReference type="ARBA" id="ARBA00022473"/>
    </source>
</evidence>
<evidence type="ECO:0000313" key="9">
    <source>
        <dbReference type="Proteomes" id="UP001651158"/>
    </source>
</evidence>
<protein>
    <submittedName>
        <fullName evidence="8">Twist-related protein 1</fullName>
    </submittedName>
</protein>
<keyword evidence="3" id="KW-0805">Transcription regulation</keyword>
<keyword evidence="9" id="KW-1185">Reference proteome</keyword>
<accession>A0ABR4PZ14</accession>
<dbReference type="SMART" id="SM00353">
    <property type="entry name" value="HLH"/>
    <property type="match status" value="1"/>
</dbReference>
<dbReference type="InterPro" id="IPR050283">
    <property type="entry name" value="E-box_TF_Regulators"/>
</dbReference>
<feature type="domain" description="BHLH" evidence="7">
    <location>
        <begin position="79"/>
        <end position="130"/>
    </location>
</feature>
<keyword evidence="4" id="KW-0238">DNA-binding</keyword>
<evidence type="ECO:0000256" key="3">
    <source>
        <dbReference type="ARBA" id="ARBA00023015"/>
    </source>
</evidence>
<evidence type="ECO:0000256" key="5">
    <source>
        <dbReference type="ARBA" id="ARBA00023163"/>
    </source>
</evidence>
<dbReference type="PROSITE" id="PS50888">
    <property type="entry name" value="BHLH"/>
    <property type="match status" value="1"/>
</dbReference>
<sequence>MYYDCLRTPMTEANSLEWSRDEAFPKYFSSNCDEHAGGKTQYTFFNNCTDVNVSDDRVYSSYPQLRQPKVKANHEDTITQRFLANVRERQRTQSLNKAFAELRHIIPTLPSDKLSKIQTLRLATQYISFLSNLLKDPHHSRDPRQGNLACPQTSQSLQCCAKDQQVDGRQREKCLCHQSPLLQTPIQMPELPKKFTMCGSDRLFPSGEQRTNDM</sequence>
<keyword evidence="1" id="KW-0217">Developmental protein</keyword>
<dbReference type="PANTHER" id="PTHR23349">
    <property type="entry name" value="BASIC HELIX-LOOP-HELIX TRANSCRIPTION FACTOR, TWIST"/>
    <property type="match status" value="1"/>
</dbReference>
<dbReference type="InterPro" id="IPR036638">
    <property type="entry name" value="HLH_DNA-bd_sf"/>
</dbReference>
<comment type="caution">
    <text evidence="8">The sequence shown here is derived from an EMBL/GenBank/DDBJ whole genome shotgun (WGS) entry which is preliminary data.</text>
</comment>
<organism evidence="8 9">
    <name type="scientific">Taenia crassiceps</name>
    <dbReference type="NCBI Taxonomy" id="6207"/>
    <lineage>
        <taxon>Eukaryota</taxon>
        <taxon>Metazoa</taxon>
        <taxon>Spiralia</taxon>
        <taxon>Lophotrochozoa</taxon>
        <taxon>Platyhelminthes</taxon>
        <taxon>Cestoda</taxon>
        <taxon>Eucestoda</taxon>
        <taxon>Cyclophyllidea</taxon>
        <taxon>Taeniidae</taxon>
        <taxon>Taenia</taxon>
    </lineage>
</organism>